<accession>A0A5N6KTQ8</accession>
<comment type="caution">
    <text evidence="2">The sequence shown here is derived from an EMBL/GenBank/DDBJ whole genome shotgun (WGS) entry which is preliminary data.</text>
</comment>
<feature type="compositionally biased region" description="Basic and acidic residues" evidence="1">
    <location>
        <begin position="13"/>
        <end position="22"/>
    </location>
</feature>
<organism evidence="2 3">
    <name type="scientific">Carpinus fangiana</name>
    <dbReference type="NCBI Taxonomy" id="176857"/>
    <lineage>
        <taxon>Eukaryota</taxon>
        <taxon>Viridiplantae</taxon>
        <taxon>Streptophyta</taxon>
        <taxon>Embryophyta</taxon>
        <taxon>Tracheophyta</taxon>
        <taxon>Spermatophyta</taxon>
        <taxon>Magnoliopsida</taxon>
        <taxon>eudicotyledons</taxon>
        <taxon>Gunneridae</taxon>
        <taxon>Pentapetalae</taxon>
        <taxon>rosids</taxon>
        <taxon>fabids</taxon>
        <taxon>Fagales</taxon>
        <taxon>Betulaceae</taxon>
        <taxon>Carpinus</taxon>
    </lineage>
</organism>
<evidence type="ECO:0000256" key="1">
    <source>
        <dbReference type="SAM" id="MobiDB-lite"/>
    </source>
</evidence>
<feature type="region of interest" description="Disordered" evidence="1">
    <location>
        <begin position="1"/>
        <end position="32"/>
    </location>
</feature>
<proteinExistence type="predicted"/>
<dbReference type="EMBL" id="VIBQ01000012">
    <property type="protein sequence ID" value="KAB8343229.1"/>
    <property type="molecule type" value="Genomic_DNA"/>
</dbReference>
<sequence>MAAPDCGANGCEGKFRPKKANEMQRQQEGSAEEDAVVGWCKIATPCYGDPEACRAVLVKRVGEETTRATRIGKGGRAFS</sequence>
<evidence type="ECO:0000313" key="2">
    <source>
        <dbReference type="EMBL" id="KAB8343229.1"/>
    </source>
</evidence>
<dbReference type="AlphaFoldDB" id="A0A5N6KTQ8"/>
<gene>
    <name evidence="2" type="ORF">FH972_022819</name>
</gene>
<dbReference type="Proteomes" id="UP000327013">
    <property type="component" value="Unassembled WGS sequence"/>
</dbReference>
<reference evidence="2 3" key="1">
    <citation type="submission" date="2019-06" db="EMBL/GenBank/DDBJ databases">
        <title>A chromosomal-level reference genome of Carpinus fangiana (Coryloideae, Betulaceae).</title>
        <authorList>
            <person name="Yang X."/>
            <person name="Wang Z."/>
            <person name="Zhang L."/>
            <person name="Hao G."/>
            <person name="Liu J."/>
            <person name="Yang Y."/>
        </authorList>
    </citation>
    <scope>NUCLEOTIDE SEQUENCE [LARGE SCALE GENOMIC DNA]</scope>
    <source>
        <strain evidence="2">Cfa_2016G</strain>
        <tissue evidence="2">Leaf</tissue>
    </source>
</reference>
<evidence type="ECO:0000313" key="3">
    <source>
        <dbReference type="Proteomes" id="UP000327013"/>
    </source>
</evidence>
<protein>
    <submittedName>
        <fullName evidence="2">Uncharacterized protein</fullName>
    </submittedName>
</protein>
<name>A0A5N6KTQ8_9ROSI</name>
<keyword evidence="3" id="KW-1185">Reference proteome</keyword>